<evidence type="ECO:0000259" key="2">
    <source>
        <dbReference type="Pfam" id="PF21307"/>
    </source>
</evidence>
<feature type="domain" description="Glycosyl hydrolase family 95 N-terminal" evidence="1">
    <location>
        <begin position="12"/>
        <end position="261"/>
    </location>
</feature>
<dbReference type="PIRSF" id="PIRSF007663">
    <property type="entry name" value="UCP007663"/>
    <property type="match status" value="1"/>
</dbReference>
<dbReference type="SUPFAM" id="SSF48208">
    <property type="entry name" value="Six-hairpin glycosidases"/>
    <property type="match status" value="1"/>
</dbReference>
<organism evidence="4 5">
    <name type="scientific">Fodinicola feengrottensis</name>
    <dbReference type="NCBI Taxonomy" id="435914"/>
    <lineage>
        <taxon>Bacteria</taxon>
        <taxon>Bacillati</taxon>
        <taxon>Actinomycetota</taxon>
        <taxon>Actinomycetes</taxon>
        <taxon>Mycobacteriales</taxon>
        <taxon>Fodinicola</taxon>
    </lineage>
</organism>
<comment type="caution">
    <text evidence="4">The sequence shown here is derived from an EMBL/GenBank/DDBJ whole genome shotgun (WGS) entry which is preliminary data.</text>
</comment>
<evidence type="ECO:0000313" key="5">
    <source>
        <dbReference type="Proteomes" id="UP001500618"/>
    </source>
</evidence>
<dbReference type="InterPro" id="IPR008928">
    <property type="entry name" value="6-hairpin_glycosidase_sf"/>
</dbReference>
<dbReference type="Gene3D" id="1.50.10.10">
    <property type="match status" value="1"/>
</dbReference>
<dbReference type="InterPro" id="IPR012341">
    <property type="entry name" value="6hp_glycosidase-like_sf"/>
</dbReference>
<gene>
    <name evidence="4" type="ORF">GCM10009765_82750</name>
</gene>
<dbReference type="InterPro" id="IPR049053">
    <property type="entry name" value="AFCA-like_C"/>
</dbReference>
<accession>A0ABN2JC19</accession>
<evidence type="ECO:0000259" key="1">
    <source>
        <dbReference type="Pfam" id="PF14498"/>
    </source>
</evidence>
<dbReference type="Pfam" id="PF21307">
    <property type="entry name" value="Glyco_hydro_95_C"/>
    <property type="match status" value="1"/>
</dbReference>
<name>A0ABN2JC19_9ACTN</name>
<proteinExistence type="predicted"/>
<keyword evidence="5" id="KW-1185">Reference proteome</keyword>
<dbReference type="EMBL" id="BAAANY010000053">
    <property type="protein sequence ID" value="GAA1722209.1"/>
    <property type="molecule type" value="Genomic_DNA"/>
</dbReference>
<dbReference type="PANTHER" id="PTHR31084">
    <property type="entry name" value="ALPHA-L-FUCOSIDASE 2"/>
    <property type="match status" value="1"/>
</dbReference>
<dbReference type="RefSeq" id="WP_344315451.1">
    <property type="nucleotide sequence ID" value="NZ_BAAANY010000053.1"/>
</dbReference>
<dbReference type="InterPro" id="IPR016518">
    <property type="entry name" value="Alpha-L-fucosidase"/>
</dbReference>
<dbReference type="Proteomes" id="UP001500618">
    <property type="component" value="Unassembled WGS sequence"/>
</dbReference>
<feature type="domain" description="Glycosyl hydrolase family 95 catalytic" evidence="3">
    <location>
        <begin position="300"/>
        <end position="717"/>
    </location>
</feature>
<reference evidence="4 5" key="1">
    <citation type="journal article" date="2019" name="Int. J. Syst. Evol. Microbiol.">
        <title>The Global Catalogue of Microorganisms (GCM) 10K type strain sequencing project: providing services to taxonomists for standard genome sequencing and annotation.</title>
        <authorList>
            <consortium name="The Broad Institute Genomics Platform"/>
            <consortium name="The Broad Institute Genome Sequencing Center for Infectious Disease"/>
            <person name="Wu L."/>
            <person name="Ma J."/>
        </authorList>
    </citation>
    <scope>NUCLEOTIDE SEQUENCE [LARGE SCALE GENOMIC DNA]</scope>
    <source>
        <strain evidence="4 5">JCM 14718</strain>
    </source>
</reference>
<feature type="domain" description="Alpha fucosidase A-like C-terminal" evidence="2">
    <location>
        <begin position="719"/>
        <end position="775"/>
    </location>
</feature>
<evidence type="ECO:0008006" key="6">
    <source>
        <dbReference type="Google" id="ProtNLM"/>
    </source>
</evidence>
<dbReference type="InterPro" id="IPR027414">
    <property type="entry name" value="GH95_N_dom"/>
</dbReference>
<dbReference type="PANTHER" id="PTHR31084:SF0">
    <property type="entry name" value="ALPHA-L-FUCOSIDASE 2"/>
    <property type="match status" value="1"/>
</dbReference>
<sequence>MTFGDLLLGWPRPAESWYEAVPIGNGRLGAMVFGGVSQHRLQINDSTVWSGTPQGPADGLAEVLATGAGPERLAELREAIRAQDYRRAEALVKSFEGRYSQEYLPFVDLWMSFAEGEQAIYHGRTLNIDNGVAADSFDIGKRLVQRRTWASRPAQAICLSVVVEGGTLDLDLDISSPLRMADRWTTAAGFVVGVDVPVDGAPLHEQSVAEPLRYGTGKAGGYDPYAVAAVRVDTDGAVAVAGESLSVRGMSRLLVTISSSSSAEDFWALPAGVAAASVSRDAHADRAVRRAESALATGADVLSRQHEEDLRPLLSAASLTIGSRRSGVVSVPDEILSGWDEHLTATVIFQLGRYLLASASRPGGGPPANLQGIWNAELRPPWSSNYTININTEMNYWGAETAGLSQCHQPLFELIAKLAYNGERVSHQLYGARGWVAHHNTDMWGWALPVGMGHSSPSWAIWMMGGTWLTQHVWDHYEFTCDITFLREKGWPVLRGSAEFCLGWLVEGPDGWLDTIPSTSPENLFISAAGTQESLSYSSAMDMAMIRATFDRCLAAARILGLDDEICARIRAALPRLRQPQVTADGRLQEWVVDHQEQDPKHRHMSQMVAVYPLGQVDFEQAPDLAAAGVKLLDARGPGAMGWSWAWKIALRARLGDGATAAALLREATVPYGRDPDVYAPAEGTEWGGLLPNLFSTHPPFQMDGNFGLMACIVEMLIQSHGGLLQVLPALPAEWPDGSARGIRCRGGWTVDLRWQAGEIVELVVRAESAREARTSRVRCGATTIELTLKPGEEALFGPALVEKSGR</sequence>
<dbReference type="InterPro" id="IPR054363">
    <property type="entry name" value="GH95_cat"/>
</dbReference>
<dbReference type="Pfam" id="PF22124">
    <property type="entry name" value="Glyco_hydro_95_cat"/>
    <property type="match status" value="1"/>
</dbReference>
<evidence type="ECO:0000259" key="3">
    <source>
        <dbReference type="Pfam" id="PF22124"/>
    </source>
</evidence>
<protein>
    <recommendedName>
        <fullName evidence="6">Glycoside hydrolase family 95 protein</fullName>
    </recommendedName>
</protein>
<evidence type="ECO:0000313" key="4">
    <source>
        <dbReference type="EMBL" id="GAA1722209.1"/>
    </source>
</evidence>
<dbReference type="Pfam" id="PF14498">
    <property type="entry name" value="Glyco_hyd_65N_2"/>
    <property type="match status" value="1"/>
</dbReference>